<dbReference type="SMART" id="SM00283">
    <property type="entry name" value="MA"/>
    <property type="match status" value="1"/>
</dbReference>
<keyword evidence="4" id="KW-1133">Transmembrane helix</keyword>
<evidence type="ECO:0000259" key="5">
    <source>
        <dbReference type="PROSITE" id="PS50111"/>
    </source>
</evidence>
<comment type="caution">
    <text evidence="7">The sequence shown here is derived from an EMBL/GenBank/DDBJ whole genome shotgun (WGS) entry which is preliminary data.</text>
</comment>
<proteinExistence type="inferred from homology"/>
<dbReference type="InterPro" id="IPR024478">
    <property type="entry name" value="HlyB_4HB_MCP"/>
</dbReference>
<dbReference type="InterPro" id="IPR047347">
    <property type="entry name" value="YvaQ-like_sensor"/>
</dbReference>
<evidence type="ECO:0000256" key="4">
    <source>
        <dbReference type="SAM" id="Phobius"/>
    </source>
</evidence>
<organism evidence="7 8">
    <name type="scientific">Acidovorax bellezanensis</name>
    <dbReference type="NCBI Taxonomy" id="2976702"/>
    <lineage>
        <taxon>Bacteria</taxon>
        <taxon>Pseudomonadati</taxon>
        <taxon>Pseudomonadota</taxon>
        <taxon>Betaproteobacteria</taxon>
        <taxon>Burkholderiales</taxon>
        <taxon>Comamonadaceae</taxon>
        <taxon>Acidovorax</taxon>
    </lineage>
</organism>
<gene>
    <name evidence="7" type="ORF">N0K08_00550</name>
</gene>
<evidence type="ECO:0000256" key="1">
    <source>
        <dbReference type="ARBA" id="ARBA00022481"/>
    </source>
</evidence>
<reference evidence="7 8" key="1">
    <citation type="submission" date="2022-09" db="EMBL/GenBank/DDBJ databases">
        <title>Draft genome of isolate Be4.</title>
        <authorList>
            <person name="Sanchez-Castro I."/>
            <person name="Martinez-Rodriguez P."/>
            <person name="Descostes M."/>
            <person name="Merroun M."/>
        </authorList>
    </citation>
    <scope>NUCLEOTIDE SEQUENCE [LARGE SCALE GENOMIC DNA]</scope>
    <source>
        <strain evidence="7 8">Be4</strain>
    </source>
</reference>
<dbReference type="CDD" id="cd11386">
    <property type="entry name" value="MCP_signal"/>
    <property type="match status" value="1"/>
</dbReference>
<dbReference type="Pfam" id="PF12729">
    <property type="entry name" value="4HB_MCP_1"/>
    <property type="match status" value="1"/>
</dbReference>
<dbReference type="EMBL" id="JAODYH010000001">
    <property type="protein sequence ID" value="MCT9809113.1"/>
    <property type="molecule type" value="Genomic_DNA"/>
</dbReference>
<dbReference type="InterPro" id="IPR004090">
    <property type="entry name" value="Chemotax_Me-accpt_rcpt"/>
</dbReference>
<keyword evidence="4" id="KW-0812">Transmembrane</keyword>
<evidence type="ECO:0000259" key="6">
    <source>
        <dbReference type="PROSITE" id="PS50885"/>
    </source>
</evidence>
<keyword evidence="3" id="KW-0807">Transducer</keyword>
<keyword evidence="4" id="KW-0472">Membrane</keyword>
<dbReference type="SUPFAM" id="SSF58104">
    <property type="entry name" value="Methyl-accepting chemotaxis protein (MCP) signaling domain"/>
    <property type="match status" value="1"/>
</dbReference>
<feature type="transmembrane region" description="Helical" evidence="4">
    <location>
        <begin position="191"/>
        <end position="214"/>
    </location>
</feature>
<feature type="domain" description="Methyl-accepting transducer" evidence="5">
    <location>
        <begin position="272"/>
        <end position="501"/>
    </location>
</feature>
<keyword evidence="1" id="KW-0488">Methylation</keyword>
<feature type="domain" description="HAMP" evidence="6">
    <location>
        <begin position="212"/>
        <end position="267"/>
    </location>
</feature>
<evidence type="ECO:0000313" key="7">
    <source>
        <dbReference type="EMBL" id="MCT9809113.1"/>
    </source>
</evidence>
<feature type="transmembrane region" description="Helical" evidence="4">
    <location>
        <begin position="12"/>
        <end position="34"/>
    </location>
</feature>
<keyword evidence="8" id="KW-1185">Reference proteome</keyword>
<evidence type="ECO:0000256" key="3">
    <source>
        <dbReference type="PROSITE-ProRule" id="PRU00284"/>
    </source>
</evidence>
<dbReference type="InterPro" id="IPR004089">
    <property type="entry name" value="MCPsignal_dom"/>
</dbReference>
<dbReference type="PRINTS" id="PR00260">
    <property type="entry name" value="CHEMTRNSDUCR"/>
</dbReference>
<dbReference type="Proteomes" id="UP001525968">
    <property type="component" value="Unassembled WGS sequence"/>
</dbReference>
<name>A0ABT2PFI9_9BURK</name>
<dbReference type="InterPro" id="IPR003660">
    <property type="entry name" value="HAMP_dom"/>
</dbReference>
<dbReference type="PROSITE" id="PS50885">
    <property type="entry name" value="HAMP"/>
    <property type="match status" value="1"/>
</dbReference>
<dbReference type="PROSITE" id="PS50111">
    <property type="entry name" value="CHEMOTAXIS_TRANSDUC_2"/>
    <property type="match status" value="1"/>
</dbReference>
<dbReference type="PANTHER" id="PTHR43531">
    <property type="entry name" value="PROTEIN ICFG"/>
    <property type="match status" value="1"/>
</dbReference>
<dbReference type="PANTHER" id="PTHR43531:SF14">
    <property type="entry name" value="METHYL-ACCEPTING CHEMOTAXIS PROTEIN I-RELATED"/>
    <property type="match status" value="1"/>
</dbReference>
<dbReference type="Pfam" id="PF00672">
    <property type="entry name" value="HAMP"/>
    <property type="match status" value="1"/>
</dbReference>
<dbReference type="Pfam" id="PF00015">
    <property type="entry name" value="MCPsignal"/>
    <property type="match status" value="1"/>
</dbReference>
<sequence>MRFSSLKIGQRIALGFAAILLLTIVGLAVSLLQLSSVAQQTRAMMDSPLAKERLIADWYALVLSGSQRTTAIVRSPDAELGRYFAETARKSSADSGQLLKRFEPLISTPAERDLFAKASQNRDSYNAARAEVTKAKDEGRVDDADAIFNSSYAPRTKAYVDSIKALLELQRQDIDTTAAAIERTYQHSRSLLLLLSVLIMGLGALIATGLNLGIVRPLRAAVKVADEVADGKLNARIDPAILSGKDETAQLMQSLATMQANLRSLVTEAREGSHAVATAATQIASGNLDLSGRTEEQASSLEQTAASMEELTSTVRNNAASARQANELAQQTSTLATQGGESVNQVVRTMADILQTSRRIEDIIGVIDKIAFQTNILALNAAVEAARAGEQGRGFAVVAGDVRSLAQSCANAAKEIKGLIDASAQRIATGSRLVEQAGNTMDKVVQGVQKVTDLVGEISHASHEQMAGLEQVNQAVTQMDQMTQQNAALVEESSAATQSLEIQAAQLTRSLSAFKV</sequence>
<accession>A0ABT2PFI9</accession>
<dbReference type="Gene3D" id="1.10.287.950">
    <property type="entry name" value="Methyl-accepting chemotaxis protein"/>
    <property type="match status" value="1"/>
</dbReference>
<dbReference type="RefSeq" id="WP_261498044.1">
    <property type="nucleotide sequence ID" value="NZ_JAODYH010000001.1"/>
</dbReference>
<dbReference type="SMART" id="SM00304">
    <property type="entry name" value="HAMP"/>
    <property type="match status" value="1"/>
</dbReference>
<dbReference type="InterPro" id="IPR051310">
    <property type="entry name" value="MCP_chemotaxis"/>
</dbReference>
<comment type="similarity">
    <text evidence="2">Belongs to the methyl-accepting chemotaxis (MCP) protein family.</text>
</comment>
<evidence type="ECO:0000256" key="2">
    <source>
        <dbReference type="ARBA" id="ARBA00029447"/>
    </source>
</evidence>
<dbReference type="CDD" id="cd19411">
    <property type="entry name" value="MCP2201-like_sensor"/>
    <property type="match status" value="1"/>
</dbReference>
<dbReference type="CDD" id="cd06225">
    <property type="entry name" value="HAMP"/>
    <property type="match status" value="1"/>
</dbReference>
<evidence type="ECO:0000313" key="8">
    <source>
        <dbReference type="Proteomes" id="UP001525968"/>
    </source>
</evidence>
<protein>
    <submittedName>
        <fullName evidence="7">Methyl-accepting chemotaxis protein</fullName>
    </submittedName>
</protein>